<comment type="caution">
    <text evidence="2">The sequence shown here is derived from an EMBL/GenBank/DDBJ whole genome shotgun (WGS) entry which is preliminary data.</text>
</comment>
<name>A0A9W6FX56_9BACT</name>
<protein>
    <recommendedName>
        <fullName evidence="4">Type II toxin-antitoxin system RelE/ParE family toxin</fullName>
    </recommendedName>
</protein>
<sequence length="86" mass="10281">MEYQVLIPKPVQKQLDKLPEDARDRVLKRIMGLKKDSRPHGCVKLKGHENEYRIRVGDYRIRYEVNDQKCIVLLLHLKHRKDAYKG</sequence>
<dbReference type="InterPro" id="IPR007712">
    <property type="entry name" value="RelE/ParE_toxin"/>
</dbReference>
<dbReference type="RefSeq" id="WP_281796872.1">
    <property type="nucleotide sequence ID" value="NZ_BSDR01000001.1"/>
</dbReference>
<evidence type="ECO:0008006" key="4">
    <source>
        <dbReference type="Google" id="ProtNLM"/>
    </source>
</evidence>
<dbReference type="PANTHER" id="PTHR38813">
    <property type="match status" value="1"/>
</dbReference>
<keyword evidence="1" id="KW-1277">Toxin-antitoxin system</keyword>
<dbReference type="PANTHER" id="PTHR38813:SF1">
    <property type="entry name" value="TOXIN RELE1-RELATED"/>
    <property type="match status" value="1"/>
</dbReference>
<keyword evidence="3" id="KW-1185">Reference proteome</keyword>
<proteinExistence type="predicted"/>
<dbReference type="AlphaFoldDB" id="A0A9W6FX56"/>
<dbReference type="EMBL" id="BSDR01000001">
    <property type="protein sequence ID" value="GLI36437.1"/>
    <property type="molecule type" value="Genomic_DNA"/>
</dbReference>
<dbReference type="InterPro" id="IPR035093">
    <property type="entry name" value="RelE/ParE_toxin_dom_sf"/>
</dbReference>
<evidence type="ECO:0000256" key="1">
    <source>
        <dbReference type="ARBA" id="ARBA00022649"/>
    </source>
</evidence>
<evidence type="ECO:0000313" key="2">
    <source>
        <dbReference type="EMBL" id="GLI36437.1"/>
    </source>
</evidence>
<accession>A0A9W6FX56</accession>
<dbReference type="InterPro" id="IPR052747">
    <property type="entry name" value="TA_system_RelE_toxin"/>
</dbReference>
<dbReference type="Pfam" id="PF05016">
    <property type="entry name" value="ParE_toxin"/>
    <property type="match status" value="1"/>
</dbReference>
<evidence type="ECO:0000313" key="3">
    <source>
        <dbReference type="Proteomes" id="UP001144372"/>
    </source>
</evidence>
<dbReference type="SUPFAM" id="SSF143011">
    <property type="entry name" value="RelE-like"/>
    <property type="match status" value="1"/>
</dbReference>
<reference evidence="2" key="1">
    <citation type="submission" date="2022-12" db="EMBL/GenBank/DDBJ databases">
        <title>Reference genome sequencing for broad-spectrum identification of bacterial and archaeal isolates by mass spectrometry.</title>
        <authorList>
            <person name="Sekiguchi Y."/>
            <person name="Tourlousse D.M."/>
        </authorList>
    </citation>
    <scope>NUCLEOTIDE SEQUENCE</scope>
    <source>
        <strain evidence="2">ASRB1</strain>
    </source>
</reference>
<dbReference type="Proteomes" id="UP001144372">
    <property type="component" value="Unassembled WGS sequence"/>
</dbReference>
<gene>
    <name evidence="2" type="ORF">DAMNIGENAA_38700</name>
</gene>
<organism evidence="2 3">
    <name type="scientific">Desulforhabdus amnigena</name>
    <dbReference type="NCBI Taxonomy" id="40218"/>
    <lineage>
        <taxon>Bacteria</taxon>
        <taxon>Pseudomonadati</taxon>
        <taxon>Thermodesulfobacteriota</taxon>
        <taxon>Syntrophobacteria</taxon>
        <taxon>Syntrophobacterales</taxon>
        <taxon>Syntrophobacteraceae</taxon>
        <taxon>Desulforhabdus</taxon>
    </lineage>
</organism>
<dbReference type="Gene3D" id="3.30.2310.20">
    <property type="entry name" value="RelE-like"/>
    <property type="match status" value="1"/>
</dbReference>